<evidence type="ECO:0000313" key="3">
    <source>
        <dbReference type="Proteomes" id="UP000324222"/>
    </source>
</evidence>
<sequence>MEGRIDERIWKERRREGLAGRVFVISTSSKSFTPRPPSSFGNAGLPREDPEFDRGKVEGGKDMVGRISPRPSSHIGYSPLLPRPYPQPRLPHPSPPIPNPCPVHALSFSIQFCV</sequence>
<dbReference type="Proteomes" id="UP000324222">
    <property type="component" value="Unassembled WGS sequence"/>
</dbReference>
<comment type="caution">
    <text evidence="2">The sequence shown here is derived from an EMBL/GenBank/DDBJ whole genome shotgun (WGS) entry which is preliminary data.</text>
</comment>
<keyword evidence="3" id="KW-1185">Reference proteome</keyword>
<proteinExistence type="predicted"/>
<name>A0A5B7IBF0_PORTR</name>
<dbReference type="EMBL" id="VSRR010047914">
    <property type="protein sequence ID" value="MPC78228.1"/>
    <property type="molecule type" value="Genomic_DNA"/>
</dbReference>
<protein>
    <submittedName>
        <fullName evidence="2">Uncharacterized protein</fullName>
    </submittedName>
</protein>
<evidence type="ECO:0000313" key="2">
    <source>
        <dbReference type="EMBL" id="MPC78228.1"/>
    </source>
</evidence>
<feature type="compositionally biased region" description="Basic and acidic residues" evidence="1">
    <location>
        <begin position="46"/>
        <end position="64"/>
    </location>
</feature>
<accession>A0A5B7IBF0</accession>
<gene>
    <name evidence="2" type="ORF">E2C01_072712</name>
</gene>
<evidence type="ECO:0000256" key="1">
    <source>
        <dbReference type="SAM" id="MobiDB-lite"/>
    </source>
</evidence>
<feature type="compositionally biased region" description="Pro residues" evidence="1">
    <location>
        <begin position="81"/>
        <end position="93"/>
    </location>
</feature>
<reference evidence="2 3" key="1">
    <citation type="submission" date="2019-05" db="EMBL/GenBank/DDBJ databases">
        <title>Another draft genome of Portunus trituberculatus and its Hox gene families provides insights of decapod evolution.</title>
        <authorList>
            <person name="Jeong J.-H."/>
            <person name="Song I."/>
            <person name="Kim S."/>
            <person name="Choi T."/>
            <person name="Kim D."/>
            <person name="Ryu S."/>
            <person name="Kim W."/>
        </authorList>
    </citation>
    <scope>NUCLEOTIDE SEQUENCE [LARGE SCALE GENOMIC DNA]</scope>
    <source>
        <tissue evidence="2">Muscle</tissue>
    </source>
</reference>
<dbReference type="AlphaFoldDB" id="A0A5B7IBF0"/>
<organism evidence="2 3">
    <name type="scientific">Portunus trituberculatus</name>
    <name type="common">Swimming crab</name>
    <name type="synonym">Neptunus trituberculatus</name>
    <dbReference type="NCBI Taxonomy" id="210409"/>
    <lineage>
        <taxon>Eukaryota</taxon>
        <taxon>Metazoa</taxon>
        <taxon>Ecdysozoa</taxon>
        <taxon>Arthropoda</taxon>
        <taxon>Crustacea</taxon>
        <taxon>Multicrustacea</taxon>
        <taxon>Malacostraca</taxon>
        <taxon>Eumalacostraca</taxon>
        <taxon>Eucarida</taxon>
        <taxon>Decapoda</taxon>
        <taxon>Pleocyemata</taxon>
        <taxon>Brachyura</taxon>
        <taxon>Eubrachyura</taxon>
        <taxon>Portunoidea</taxon>
        <taxon>Portunidae</taxon>
        <taxon>Portuninae</taxon>
        <taxon>Portunus</taxon>
    </lineage>
</organism>
<feature type="region of interest" description="Disordered" evidence="1">
    <location>
        <begin position="29"/>
        <end position="93"/>
    </location>
</feature>